<dbReference type="PROSITE" id="PS00198">
    <property type="entry name" value="4FE4S_FER_1"/>
    <property type="match status" value="1"/>
</dbReference>
<proteinExistence type="predicted"/>
<dbReference type="InterPro" id="IPR017896">
    <property type="entry name" value="4Fe4S_Fe-S-bd"/>
</dbReference>
<keyword evidence="1" id="KW-0479">Metal-binding</keyword>
<evidence type="ECO:0000259" key="4">
    <source>
        <dbReference type="PROSITE" id="PS51379"/>
    </source>
</evidence>
<dbReference type="SUPFAM" id="SSF54862">
    <property type="entry name" value="4Fe-4S ferredoxins"/>
    <property type="match status" value="1"/>
</dbReference>
<dbReference type="GO" id="GO:0051536">
    <property type="term" value="F:iron-sulfur cluster binding"/>
    <property type="evidence" value="ECO:0007669"/>
    <property type="project" value="UniProtKB-KW"/>
</dbReference>
<dbReference type="Proteomes" id="UP000199053">
    <property type="component" value="Unassembled WGS sequence"/>
</dbReference>
<dbReference type="RefSeq" id="WP_092162645.1">
    <property type="nucleotide sequence ID" value="NZ_FNGA01000005.1"/>
</dbReference>
<dbReference type="Gene3D" id="3.30.70.20">
    <property type="match status" value="1"/>
</dbReference>
<protein>
    <submittedName>
        <fullName evidence="5">4Fe-4S dicluster domain-containing protein</fullName>
    </submittedName>
</protein>
<dbReference type="InterPro" id="IPR017900">
    <property type="entry name" value="4Fe4S_Fe_S_CS"/>
</dbReference>
<keyword evidence="3" id="KW-0411">Iron-sulfur</keyword>
<dbReference type="GO" id="GO:0046872">
    <property type="term" value="F:metal ion binding"/>
    <property type="evidence" value="ECO:0007669"/>
    <property type="project" value="UniProtKB-KW"/>
</dbReference>
<sequence>MKKVINKFIPDTGTGKFLKKALEDKNMTIKDVLHGYMYIRWPKAYIGAALGENNLAPIADFISSLIANPADKTKREQLKKDFADTYHGKIIITEEAIKLIHIGREVSTTLPERVLPYSKARDIVLSDPDHIVALECPCRASRKNPCHPLDVCLIIGEPFASFVVENHPDKARSITIDEAERTLEAENARGHVHHAFFKDVMLGRFYAICNCCPCCCGAMEAMKNGIPMLAPSGYIAIVDPNKCIGCGQCMEYCPFGAMKVRDKRMHIDPNKCMGCGVCVNKCRKSSLYLARNKKHPEPFLVEKLLKSS</sequence>
<keyword evidence="6" id="KW-1185">Reference proteome</keyword>
<organism evidence="5 6">
    <name type="scientific">Maridesulfovibrio ferrireducens</name>
    <dbReference type="NCBI Taxonomy" id="246191"/>
    <lineage>
        <taxon>Bacteria</taxon>
        <taxon>Pseudomonadati</taxon>
        <taxon>Thermodesulfobacteriota</taxon>
        <taxon>Desulfovibrionia</taxon>
        <taxon>Desulfovibrionales</taxon>
        <taxon>Desulfovibrionaceae</taxon>
        <taxon>Maridesulfovibrio</taxon>
    </lineage>
</organism>
<dbReference type="STRING" id="246191.SAMN05660337_3067"/>
<evidence type="ECO:0000256" key="2">
    <source>
        <dbReference type="ARBA" id="ARBA00023004"/>
    </source>
</evidence>
<dbReference type="AlphaFoldDB" id="A0A1G9KG58"/>
<feature type="domain" description="4Fe-4S ferredoxin-type" evidence="4">
    <location>
        <begin position="264"/>
        <end position="292"/>
    </location>
</feature>
<name>A0A1G9KG58_9BACT</name>
<evidence type="ECO:0000256" key="1">
    <source>
        <dbReference type="ARBA" id="ARBA00022723"/>
    </source>
</evidence>
<gene>
    <name evidence="5" type="ORF">SAMN05660337_3067</name>
</gene>
<evidence type="ECO:0000256" key="3">
    <source>
        <dbReference type="ARBA" id="ARBA00023014"/>
    </source>
</evidence>
<dbReference type="EMBL" id="FNGA01000005">
    <property type="protein sequence ID" value="SDL48599.1"/>
    <property type="molecule type" value="Genomic_DNA"/>
</dbReference>
<dbReference type="PROSITE" id="PS51379">
    <property type="entry name" value="4FE4S_FER_2"/>
    <property type="match status" value="2"/>
</dbReference>
<dbReference type="OrthoDB" id="5422346at2"/>
<evidence type="ECO:0000313" key="5">
    <source>
        <dbReference type="EMBL" id="SDL48599.1"/>
    </source>
</evidence>
<accession>A0A1G9KG58</accession>
<keyword evidence="2" id="KW-0408">Iron</keyword>
<reference evidence="6" key="1">
    <citation type="submission" date="2016-10" db="EMBL/GenBank/DDBJ databases">
        <authorList>
            <person name="Varghese N."/>
            <person name="Submissions S."/>
        </authorList>
    </citation>
    <scope>NUCLEOTIDE SEQUENCE [LARGE SCALE GENOMIC DNA]</scope>
    <source>
        <strain evidence="6">DSM 16995</strain>
    </source>
</reference>
<evidence type="ECO:0000313" key="6">
    <source>
        <dbReference type="Proteomes" id="UP000199053"/>
    </source>
</evidence>
<dbReference type="Pfam" id="PF13237">
    <property type="entry name" value="Fer4_10"/>
    <property type="match status" value="1"/>
</dbReference>
<feature type="domain" description="4Fe-4S ferredoxin-type" evidence="4">
    <location>
        <begin position="234"/>
        <end position="263"/>
    </location>
</feature>